<protein>
    <submittedName>
        <fullName evidence="1">Uncharacterized protein</fullName>
    </submittedName>
</protein>
<evidence type="ECO:0000313" key="1">
    <source>
        <dbReference type="EMBL" id="GAA4983370.1"/>
    </source>
</evidence>
<comment type="caution">
    <text evidence="1">The sequence shown here is derived from an EMBL/GenBank/DDBJ whole genome shotgun (WGS) entry which is preliminary data.</text>
</comment>
<sequence>MTGNDNRADVARGVIVLRCLADFLAARRGLPDVIGVQINWSHADRVWGVLAQLAVDAGLSEVERWALALDDAVVTSQEVDGPRGPYTSYDAAGTVHGHPVTVWTHVRHKEAR</sequence>
<name>A0ABP9I0Q3_9ACTN</name>
<keyword evidence="2" id="KW-1185">Reference proteome</keyword>
<reference evidence="2" key="1">
    <citation type="journal article" date="2019" name="Int. J. Syst. Evol. Microbiol.">
        <title>The Global Catalogue of Microorganisms (GCM) 10K type strain sequencing project: providing services to taxonomists for standard genome sequencing and annotation.</title>
        <authorList>
            <consortium name="The Broad Institute Genomics Platform"/>
            <consortium name="The Broad Institute Genome Sequencing Center for Infectious Disease"/>
            <person name="Wu L."/>
            <person name="Ma J."/>
        </authorList>
    </citation>
    <scope>NUCLEOTIDE SEQUENCE [LARGE SCALE GENOMIC DNA]</scope>
    <source>
        <strain evidence="2">JCM 17986</strain>
    </source>
</reference>
<dbReference type="EMBL" id="BAABHS010000026">
    <property type="protein sequence ID" value="GAA4983370.1"/>
    <property type="molecule type" value="Genomic_DNA"/>
</dbReference>
<proteinExistence type="predicted"/>
<gene>
    <name evidence="1" type="ORF">GCM10023205_61470</name>
</gene>
<accession>A0ABP9I0Q3</accession>
<organism evidence="1 2">
    <name type="scientific">Yinghuangia aomiensis</name>
    <dbReference type="NCBI Taxonomy" id="676205"/>
    <lineage>
        <taxon>Bacteria</taxon>
        <taxon>Bacillati</taxon>
        <taxon>Actinomycetota</taxon>
        <taxon>Actinomycetes</taxon>
        <taxon>Kitasatosporales</taxon>
        <taxon>Streptomycetaceae</taxon>
        <taxon>Yinghuangia</taxon>
    </lineage>
</organism>
<dbReference type="RefSeq" id="WP_345678999.1">
    <property type="nucleotide sequence ID" value="NZ_BAABHS010000026.1"/>
</dbReference>
<evidence type="ECO:0000313" key="2">
    <source>
        <dbReference type="Proteomes" id="UP001500466"/>
    </source>
</evidence>
<dbReference type="Proteomes" id="UP001500466">
    <property type="component" value="Unassembled WGS sequence"/>
</dbReference>